<organism evidence="8 9">
    <name type="scientific">Mycoplasmoides genitalium M6320</name>
    <dbReference type="NCBI Taxonomy" id="662945"/>
    <lineage>
        <taxon>Bacteria</taxon>
        <taxon>Bacillati</taxon>
        <taxon>Mycoplasmatota</taxon>
        <taxon>Mycoplasmoidales</taxon>
        <taxon>Mycoplasmoidaceae</taxon>
        <taxon>Mycoplasmoides</taxon>
    </lineage>
</organism>
<dbReference type="InterPro" id="IPR018257">
    <property type="entry name" value="Ribosomal_bL19_CS"/>
</dbReference>
<dbReference type="AlphaFoldDB" id="A0ABC7ZJG8"/>
<dbReference type="HAMAP" id="MF_00402">
    <property type="entry name" value="Ribosomal_bL19"/>
    <property type="match status" value="1"/>
</dbReference>
<dbReference type="KEGG" id="mgx:CM1_02650"/>
<reference evidence="8 9" key="1">
    <citation type="journal article" date="2012" name="J. Bacteriol.">
        <title>Draft Genome Sequences of Four Axenic Mycoplasma genitalium Strains Isolated from Denmark, Japan, and Australia.</title>
        <authorList>
            <person name="McGowin C.L."/>
            <person name="Ma L."/>
            <person name="Jensen J.S."/>
            <person name="Mancuso M.M."/>
            <person name="Hamasuna R."/>
            <person name="Adegboye D."/>
            <person name="Martin D.H."/>
        </authorList>
    </citation>
    <scope>NUCLEOTIDE SEQUENCE [LARGE SCALE GENOMIC DNA]</scope>
    <source>
        <strain evidence="8 9">M6320</strain>
    </source>
</reference>
<dbReference type="InterPro" id="IPR038657">
    <property type="entry name" value="Ribosomal_bL19_sf"/>
</dbReference>
<evidence type="ECO:0000256" key="7">
    <source>
        <dbReference type="RuleBase" id="RU000559"/>
    </source>
</evidence>
<dbReference type="SMR" id="A0ABC7ZJG8"/>
<dbReference type="Gene3D" id="2.30.30.790">
    <property type="match status" value="1"/>
</dbReference>
<evidence type="ECO:0000256" key="3">
    <source>
        <dbReference type="ARBA" id="ARBA00022980"/>
    </source>
</evidence>
<dbReference type="PANTHER" id="PTHR15680">
    <property type="entry name" value="RIBOSOMAL PROTEIN L19"/>
    <property type="match status" value="1"/>
</dbReference>
<dbReference type="GO" id="GO:0005840">
    <property type="term" value="C:ribosome"/>
    <property type="evidence" value="ECO:0007669"/>
    <property type="project" value="UniProtKB-KW"/>
</dbReference>
<dbReference type="PROSITE" id="PS01015">
    <property type="entry name" value="RIBOSOMAL_L19"/>
    <property type="match status" value="1"/>
</dbReference>
<dbReference type="PIRSF" id="PIRSF002191">
    <property type="entry name" value="Ribosomal_L19"/>
    <property type="match status" value="1"/>
</dbReference>
<dbReference type="GO" id="GO:1990904">
    <property type="term" value="C:ribonucleoprotein complex"/>
    <property type="evidence" value="ECO:0007669"/>
    <property type="project" value="UniProtKB-KW"/>
</dbReference>
<comment type="function">
    <text evidence="1 6 7">This protein is located at the 30S-50S ribosomal subunit interface and may play a role in the structure and function of the aminoacyl-tRNA binding site.</text>
</comment>
<dbReference type="GeneID" id="99647346"/>
<dbReference type="SUPFAM" id="SSF50104">
    <property type="entry name" value="Translation proteins SH3-like domain"/>
    <property type="match status" value="1"/>
</dbReference>
<comment type="similarity">
    <text evidence="2 6 7">Belongs to the bacterial ribosomal protein bL19 family.</text>
</comment>
<evidence type="ECO:0000256" key="6">
    <source>
        <dbReference type="HAMAP-Rule" id="MF_00402"/>
    </source>
</evidence>
<proteinExistence type="inferred from homology"/>
<keyword evidence="3 6" id="KW-0689">Ribosomal protein</keyword>
<keyword evidence="4 6" id="KW-0687">Ribonucleoprotein</keyword>
<evidence type="ECO:0000256" key="5">
    <source>
        <dbReference type="ARBA" id="ARBA00035171"/>
    </source>
</evidence>
<dbReference type="InterPro" id="IPR008991">
    <property type="entry name" value="Translation_prot_SH3-like_sf"/>
</dbReference>
<accession>A0ABC7ZJG8</accession>
<dbReference type="EMBL" id="CP003772">
    <property type="protein sequence ID" value="AFQ04275.1"/>
    <property type="molecule type" value="Genomic_DNA"/>
</dbReference>
<name>A0ABC7ZJG8_MYCGT</name>
<dbReference type="Pfam" id="PF01245">
    <property type="entry name" value="Ribosomal_L19"/>
    <property type="match status" value="1"/>
</dbReference>
<dbReference type="InterPro" id="IPR001857">
    <property type="entry name" value="Ribosomal_bL19"/>
</dbReference>
<dbReference type="NCBIfam" id="TIGR01024">
    <property type="entry name" value="rplS_bact"/>
    <property type="match status" value="1"/>
</dbReference>
<gene>
    <name evidence="6 8" type="primary">rplS</name>
    <name evidence="8" type="ORF">CM1_02650</name>
</gene>
<dbReference type="PANTHER" id="PTHR15680:SF9">
    <property type="entry name" value="LARGE RIBOSOMAL SUBUNIT PROTEIN BL19M"/>
    <property type="match status" value="1"/>
</dbReference>
<evidence type="ECO:0000256" key="2">
    <source>
        <dbReference type="ARBA" id="ARBA00005781"/>
    </source>
</evidence>
<protein>
    <recommendedName>
        <fullName evidence="5 6">Large ribosomal subunit protein bL19</fullName>
    </recommendedName>
</protein>
<dbReference type="RefSeq" id="WP_010869484.1">
    <property type="nucleotide sequence ID" value="NC_018497.1"/>
</dbReference>
<dbReference type="PRINTS" id="PR00061">
    <property type="entry name" value="RIBOSOMALL19"/>
</dbReference>
<evidence type="ECO:0000313" key="9">
    <source>
        <dbReference type="Proteomes" id="UP000005254"/>
    </source>
</evidence>
<dbReference type="GO" id="GO:0006412">
    <property type="term" value="P:translation"/>
    <property type="evidence" value="ECO:0007669"/>
    <property type="project" value="UniProtKB-UniRule"/>
</dbReference>
<evidence type="ECO:0000256" key="1">
    <source>
        <dbReference type="ARBA" id="ARBA00002349"/>
    </source>
</evidence>
<sequence>MKKINKQALIDAVEQKQLKEYVPEFGAGDEVNVAIKLREKEKVRVQNFTGTVLRRRGRGISETFMVRKTTDGIPIEKNFQIHNPNIDIEVKRRGKVRRAYISYMRERSGKSAKIKEKKS</sequence>
<evidence type="ECO:0000313" key="8">
    <source>
        <dbReference type="EMBL" id="AFQ04275.1"/>
    </source>
</evidence>
<dbReference type="Proteomes" id="UP000005254">
    <property type="component" value="Chromosome"/>
</dbReference>
<evidence type="ECO:0000256" key="4">
    <source>
        <dbReference type="ARBA" id="ARBA00023274"/>
    </source>
</evidence>